<evidence type="ECO:0008006" key="3">
    <source>
        <dbReference type="Google" id="ProtNLM"/>
    </source>
</evidence>
<evidence type="ECO:0000313" key="2">
    <source>
        <dbReference type="Proteomes" id="UP000253319"/>
    </source>
</evidence>
<dbReference type="AlphaFoldDB" id="A0A365P258"/>
<reference evidence="1 2" key="1">
    <citation type="submission" date="2018-06" db="EMBL/GenBank/DDBJ databases">
        <title>Flavobacterium tibetense sp. nov., isolated from a wetland YonghuCo on Tibetan Plateau.</title>
        <authorList>
            <person name="Xing P."/>
            <person name="Phurbu D."/>
            <person name="Lu H."/>
        </authorList>
    </citation>
    <scope>NUCLEOTIDE SEQUENCE [LARGE SCALE GENOMIC DNA]</scope>
    <source>
        <strain evidence="1 2">YH5</strain>
    </source>
</reference>
<dbReference type="RefSeq" id="WP_113988723.1">
    <property type="nucleotide sequence ID" value="NZ_QLST01000006.1"/>
</dbReference>
<dbReference type="Proteomes" id="UP000253319">
    <property type="component" value="Unassembled WGS sequence"/>
</dbReference>
<sequence>MKNGLAFLFILLVACKPDVTEVSNLQQQIDSLSLELKTLKQEIQKDSIPKEVLVEEKESQPNKPTVLKEVEVPQPKEEIAPKKKENPVVSSKNDTTYHYFNDGRLSVKIAPRSERQKIWIYLPNGEVIYELENILMSYSSHNTLYFRTDGSLERVSSSFNPGASLYMYKTETYFQTNNEPKYKLEEKTPNTLEEQMNNKWLWNSKTRSWVKQEIVIETNFPKQ</sequence>
<dbReference type="EMBL" id="QLST01000006">
    <property type="protein sequence ID" value="RBA28542.1"/>
    <property type="molecule type" value="Genomic_DNA"/>
</dbReference>
<name>A0A365P258_9FLAO</name>
<keyword evidence="2" id="KW-1185">Reference proteome</keyword>
<proteinExistence type="predicted"/>
<gene>
    <name evidence="1" type="ORF">DPN68_05875</name>
</gene>
<accession>A0A365P258</accession>
<dbReference type="PROSITE" id="PS51257">
    <property type="entry name" value="PROKAR_LIPOPROTEIN"/>
    <property type="match status" value="1"/>
</dbReference>
<organism evidence="1 2">
    <name type="scientific">Flavobacterium tibetense</name>
    <dbReference type="NCBI Taxonomy" id="2233533"/>
    <lineage>
        <taxon>Bacteria</taxon>
        <taxon>Pseudomonadati</taxon>
        <taxon>Bacteroidota</taxon>
        <taxon>Flavobacteriia</taxon>
        <taxon>Flavobacteriales</taxon>
        <taxon>Flavobacteriaceae</taxon>
        <taxon>Flavobacterium</taxon>
    </lineage>
</organism>
<protein>
    <recommendedName>
        <fullName evidence="3">Lipoprotein</fullName>
    </recommendedName>
</protein>
<comment type="caution">
    <text evidence="1">The sequence shown here is derived from an EMBL/GenBank/DDBJ whole genome shotgun (WGS) entry which is preliminary data.</text>
</comment>
<evidence type="ECO:0000313" key="1">
    <source>
        <dbReference type="EMBL" id="RBA28542.1"/>
    </source>
</evidence>